<keyword evidence="1" id="KW-1133">Transmembrane helix</keyword>
<name>A0A819X799_9BILA</name>
<organism evidence="2 3">
    <name type="scientific">Rotaria sordida</name>
    <dbReference type="NCBI Taxonomy" id="392033"/>
    <lineage>
        <taxon>Eukaryota</taxon>
        <taxon>Metazoa</taxon>
        <taxon>Spiralia</taxon>
        <taxon>Gnathifera</taxon>
        <taxon>Rotifera</taxon>
        <taxon>Eurotatoria</taxon>
        <taxon>Bdelloidea</taxon>
        <taxon>Philodinida</taxon>
        <taxon>Philodinidae</taxon>
        <taxon>Rotaria</taxon>
    </lineage>
</organism>
<keyword evidence="1" id="KW-0812">Transmembrane</keyword>
<feature type="transmembrane region" description="Helical" evidence="1">
    <location>
        <begin position="6"/>
        <end position="26"/>
    </location>
</feature>
<feature type="non-terminal residue" evidence="2">
    <location>
        <position position="1"/>
    </location>
</feature>
<evidence type="ECO:0000256" key="1">
    <source>
        <dbReference type="SAM" id="Phobius"/>
    </source>
</evidence>
<evidence type="ECO:0000313" key="3">
    <source>
        <dbReference type="Proteomes" id="UP000663874"/>
    </source>
</evidence>
<comment type="caution">
    <text evidence="2">The sequence shown here is derived from an EMBL/GenBank/DDBJ whole genome shotgun (WGS) entry which is preliminary data.</text>
</comment>
<gene>
    <name evidence="2" type="ORF">FNK824_LOCUS32980</name>
</gene>
<protein>
    <submittedName>
        <fullName evidence="2">Uncharacterized protein</fullName>
    </submittedName>
</protein>
<reference evidence="2" key="1">
    <citation type="submission" date="2021-02" db="EMBL/GenBank/DDBJ databases">
        <authorList>
            <person name="Nowell W R."/>
        </authorList>
    </citation>
    <scope>NUCLEOTIDE SEQUENCE</scope>
</reference>
<dbReference type="Proteomes" id="UP000663874">
    <property type="component" value="Unassembled WGS sequence"/>
</dbReference>
<dbReference type="AlphaFoldDB" id="A0A819X799"/>
<accession>A0A819X799</accession>
<sequence>EETNLSSLIVLARLIKFLGVFVVALLNNTLSFEFDRLISATDIDFGVKIIGSTCSKAILIVCCGSFS</sequence>
<evidence type="ECO:0000313" key="2">
    <source>
        <dbReference type="EMBL" id="CAF4136317.1"/>
    </source>
</evidence>
<proteinExistence type="predicted"/>
<keyword evidence="1" id="KW-0472">Membrane</keyword>
<dbReference type="EMBL" id="CAJOBE010011690">
    <property type="protein sequence ID" value="CAF4136317.1"/>
    <property type="molecule type" value="Genomic_DNA"/>
</dbReference>